<evidence type="ECO:0000256" key="2">
    <source>
        <dbReference type="ARBA" id="ARBA00022730"/>
    </source>
</evidence>
<keyword evidence="3 7" id="KW-0694">RNA-binding</keyword>
<dbReference type="GO" id="GO:0003735">
    <property type="term" value="F:structural constituent of ribosome"/>
    <property type="evidence" value="ECO:0007669"/>
    <property type="project" value="InterPro"/>
</dbReference>
<comment type="caution">
    <text evidence="8">The sequence shown here is derived from an EMBL/GenBank/DDBJ whole genome shotgun (WGS) entry which is preliminary data.</text>
</comment>
<gene>
    <name evidence="7 8" type="primary">rpmE</name>
    <name evidence="8" type="ORF">IAB67_07575</name>
</gene>
<reference evidence="8" key="2">
    <citation type="journal article" date="2021" name="PeerJ">
        <title>Extensive microbial diversity within the chicken gut microbiome revealed by metagenomics and culture.</title>
        <authorList>
            <person name="Gilroy R."/>
            <person name="Ravi A."/>
            <person name="Getino M."/>
            <person name="Pursley I."/>
            <person name="Horton D.L."/>
            <person name="Alikhan N.F."/>
            <person name="Baker D."/>
            <person name="Gharbi K."/>
            <person name="Hall N."/>
            <person name="Watson M."/>
            <person name="Adriaenssens E.M."/>
            <person name="Foster-Nyarko E."/>
            <person name="Jarju S."/>
            <person name="Secka A."/>
            <person name="Antonio M."/>
            <person name="Oren A."/>
            <person name="Chaudhuri R.R."/>
            <person name="La Ragione R."/>
            <person name="Hildebrand F."/>
            <person name="Pallen M.J."/>
        </authorList>
    </citation>
    <scope>NUCLEOTIDE SEQUENCE</scope>
    <source>
        <strain evidence="8">CHK191-8634</strain>
    </source>
</reference>
<feature type="binding site" evidence="7">
    <location>
        <position position="16"/>
    </location>
    <ligand>
        <name>Zn(2+)</name>
        <dbReference type="ChEBI" id="CHEBI:29105"/>
    </ligand>
</feature>
<sequence length="67" mass="7724">MKEKIHPKYQVTTVKCACGNTFETGSTKENIRVEICSKCHPFFTGKQKLVDTGGRVDRFKKRFNLDK</sequence>
<dbReference type="Gene3D" id="4.10.830.30">
    <property type="entry name" value="Ribosomal protein L31"/>
    <property type="match status" value="1"/>
</dbReference>
<name>A0A9D1IWT7_9CLOT</name>
<dbReference type="GO" id="GO:1990904">
    <property type="term" value="C:ribonucleoprotein complex"/>
    <property type="evidence" value="ECO:0007669"/>
    <property type="project" value="UniProtKB-KW"/>
</dbReference>
<comment type="subunit">
    <text evidence="7">Part of the 50S ribosomal subunit.</text>
</comment>
<dbReference type="NCBIfam" id="NF000612">
    <property type="entry name" value="PRK00019.1"/>
    <property type="match status" value="1"/>
</dbReference>
<dbReference type="PROSITE" id="PS01143">
    <property type="entry name" value="RIBOSOMAL_L31"/>
    <property type="match status" value="1"/>
</dbReference>
<reference evidence="8" key="1">
    <citation type="submission" date="2020-10" db="EMBL/GenBank/DDBJ databases">
        <authorList>
            <person name="Gilroy R."/>
        </authorList>
    </citation>
    <scope>NUCLEOTIDE SEQUENCE</scope>
    <source>
        <strain evidence="8">CHK191-8634</strain>
    </source>
</reference>
<keyword evidence="5 7" id="KW-0687">Ribonucleoprotein</keyword>
<evidence type="ECO:0000256" key="6">
    <source>
        <dbReference type="ARBA" id="ARBA00035687"/>
    </source>
</evidence>
<dbReference type="Proteomes" id="UP000824073">
    <property type="component" value="Unassembled WGS sequence"/>
</dbReference>
<dbReference type="HAMAP" id="MF_00501">
    <property type="entry name" value="Ribosomal_bL31_1"/>
    <property type="match status" value="1"/>
</dbReference>
<dbReference type="GO" id="GO:0046872">
    <property type="term" value="F:metal ion binding"/>
    <property type="evidence" value="ECO:0007669"/>
    <property type="project" value="UniProtKB-KW"/>
</dbReference>
<feature type="binding site" evidence="7">
    <location>
        <position position="36"/>
    </location>
    <ligand>
        <name>Zn(2+)</name>
        <dbReference type="ChEBI" id="CHEBI:29105"/>
    </ligand>
</feature>
<keyword evidence="2 7" id="KW-0699">rRNA-binding</keyword>
<dbReference type="GO" id="GO:0006412">
    <property type="term" value="P:translation"/>
    <property type="evidence" value="ECO:0007669"/>
    <property type="project" value="UniProtKB-UniRule"/>
</dbReference>
<evidence type="ECO:0000256" key="7">
    <source>
        <dbReference type="HAMAP-Rule" id="MF_00501"/>
    </source>
</evidence>
<dbReference type="SUPFAM" id="SSF143800">
    <property type="entry name" value="L28p-like"/>
    <property type="match status" value="1"/>
</dbReference>
<dbReference type="InterPro" id="IPR027491">
    <property type="entry name" value="Ribosomal_bL31_A"/>
</dbReference>
<protein>
    <recommendedName>
        <fullName evidence="6 7">Large ribosomal subunit protein bL31</fullName>
    </recommendedName>
</protein>
<feature type="binding site" evidence="7">
    <location>
        <position position="18"/>
    </location>
    <ligand>
        <name>Zn(2+)</name>
        <dbReference type="ChEBI" id="CHEBI:29105"/>
    </ligand>
</feature>
<feature type="binding site" evidence="7">
    <location>
        <position position="39"/>
    </location>
    <ligand>
        <name>Zn(2+)</name>
        <dbReference type="ChEBI" id="CHEBI:29105"/>
    </ligand>
</feature>
<dbReference type="GO" id="GO:0019843">
    <property type="term" value="F:rRNA binding"/>
    <property type="evidence" value="ECO:0007669"/>
    <property type="project" value="UniProtKB-KW"/>
</dbReference>
<evidence type="ECO:0000313" key="9">
    <source>
        <dbReference type="Proteomes" id="UP000824073"/>
    </source>
</evidence>
<dbReference type="EMBL" id="DVMR01000058">
    <property type="protein sequence ID" value="HIU44136.1"/>
    <property type="molecule type" value="Genomic_DNA"/>
</dbReference>
<evidence type="ECO:0000256" key="1">
    <source>
        <dbReference type="ARBA" id="ARBA00009296"/>
    </source>
</evidence>
<dbReference type="Pfam" id="PF01197">
    <property type="entry name" value="Ribosomal_L31"/>
    <property type="match status" value="1"/>
</dbReference>
<evidence type="ECO:0000313" key="8">
    <source>
        <dbReference type="EMBL" id="HIU44136.1"/>
    </source>
</evidence>
<comment type="similarity">
    <text evidence="1 7">Belongs to the bacterial ribosomal protein bL31 family. Type A subfamily.</text>
</comment>
<organism evidence="8 9">
    <name type="scientific">Candidatus Ventrousia excrementavium</name>
    <dbReference type="NCBI Taxonomy" id="2840961"/>
    <lineage>
        <taxon>Bacteria</taxon>
        <taxon>Bacillati</taxon>
        <taxon>Bacillota</taxon>
        <taxon>Clostridia</taxon>
        <taxon>Eubacteriales</taxon>
        <taxon>Clostridiaceae</taxon>
        <taxon>Clostridiaceae incertae sedis</taxon>
        <taxon>Candidatus Ventrousia</taxon>
    </lineage>
</organism>
<dbReference type="NCBIfam" id="TIGR00105">
    <property type="entry name" value="L31"/>
    <property type="match status" value="1"/>
</dbReference>
<keyword evidence="7" id="KW-0479">Metal-binding</keyword>
<accession>A0A9D1IWT7</accession>
<dbReference type="AlphaFoldDB" id="A0A9D1IWT7"/>
<comment type="cofactor">
    <cofactor evidence="7">
        <name>Zn(2+)</name>
        <dbReference type="ChEBI" id="CHEBI:29105"/>
    </cofactor>
    <text evidence="7">Binds 1 zinc ion per subunit.</text>
</comment>
<proteinExistence type="inferred from homology"/>
<dbReference type="GO" id="GO:0005840">
    <property type="term" value="C:ribosome"/>
    <property type="evidence" value="ECO:0007669"/>
    <property type="project" value="UniProtKB-KW"/>
</dbReference>
<dbReference type="PANTHER" id="PTHR33280:SF1">
    <property type="entry name" value="LARGE RIBOSOMAL SUBUNIT PROTEIN BL31C"/>
    <property type="match status" value="1"/>
</dbReference>
<comment type="function">
    <text evidence="7">Binds the 23S rRNA.</text>
</comment>
<keyword evidence="4 7" id="KW-0689">Ribosomal protein</keyword>
<dbReference type="NCBIfam" id="NF001809">
    <property type="entry name" value="PRK00528.1"/>
    <property type="match status" value="1"/>
</dbReference>
<keyword evidence="7" id="KW-0862">Zinc</keyword>
<evidence type="ECO:0000256" key="4">
    <source>
        <dbReference type="ARBA" id="ARBA00022980"/>
    </source>
</evidence>
<dbReference type="InterPro" id="IPR034704">
    <property type="entry name" value="Ribosomal_bL28/bL31-like_sf"/>
</dbReference>
<dbReference type="InterPro" id="IPR002150">
    <property type="entry name" value="Ribosomal_bL31"/>
</dbReference>
<dbReference type="PANTHER" id="PTHR33280">
    <property type="entry name" value="50S RIBOSOMAL PROTEIN L31, CHLOROPLASTIC"/>
    <property type="match status" value="1"/>
</dbReference>
<dbReference type="PRINTS" id="PR01249">
    <property type="entry name" value="RIBOSOMALL31"/>
</dbReference>
<evidence type="ECO:0000256" key="5">
    <source>
        <dbReference type="ARBA" id="ARBA00023274"/>
    </source>
</evidence>
<evidence type="ECO:0000256" key="3">
    <source>
        <dbReference type="ARBA" id="ARBA00022884"/>
    </source>
</evidence>
<dbReference type="InterPro" id="IPR042105">
    <property type="entry name" value="Ribosomal_bL31_sf"/>
</dbReference>